<proteinExistence type="predicted"/>
<organism evidence="1 2">
    <name type="scientific">Boseongicola aestuarii</name>
    <dbReference type="NCBI Taxonomy" id="1470561"/>
    <lineage>
        <taxon>Bacteria</taxon>
        <taxon>Pseudomonadati</taxon>
        <taxon>Pseudomonadota</taxon>
        <taxon>Alphaproteobacteria</taxon>
        <taxon>Rhodobacterales</taxon>
        <taxon>Paracoccaceae</taxon>
        <taxon>Boseongicola</taxon>
    </lineage>
</organism>
<protein>
    <submittedName>
        <fullName evidence="1">Uncharacterized protein</fullName>
    </submittedName>
</protein>
<evidence type="ECO:0000313" key="2">
    <source>
        <dbReference type="Proteomes" id="UP000201838"/>
    </source>
</evidence>
<gene>
    <name evidence="1" type="ORF">BOA8489_02569</name>
</gene>
<reference evidence="1 2" key="1">
    <citation type="submission" date="2017-05" db="EMBL/GenBank/DDBJ databases">
        <authorList>
            <person name="Song R."/>
            <person name="Chenine A.L."/>
            <person name="Ruprecht R.M."/>
        </authorList>
    </citation>
    <scope>NUCLEOTIDE SEQUENCE [LARGE SCALE GENOMIC DNA]</scope>
    <source>
        <strain evidence="1 2">CECT 8489</strain>
    </source>
</reference>
<name>A0A238J3G3_9RHOB</name>
<dbReference type="Proteomes" id="UP000201838">
    <property type="component" value="Unassembled WGS sequence"/>
</dbReference>
<evidence type="ECO:0000313" key="1">
    <source>
        <dbReference type="EMBL" id="SMX24444.1"/>
    </source>
</evidence>
<dbReference type="RefSeq" id="WP_093974397.1">
    <property type="nucleotide sequence ID" value="NZ_FXXQ01000008.1"/>
</dbReference>
<sequence>MTETTQLGLPLVQPAQAQKHVTVNEAFARLDALAQITLAGEAGVAPGAAVDGALYAVSAGASGEWAGEDGRLALFLNGGWVFVTPQVGWRGWRADSGVAVAFDGEDWVPGGGAFSPNGAGFVQRSVEVDHSVAAGATSVVPGFIPANATVYGITGRVVTDIGGAASFEVGVAGSSNRYGSGIGVSTGAWLRGITGNPLAYYSDTDVILTSTGGNFDGSGVVRLAVHFAELTLPRG</sequence>
<dbReference type="InterPro" id="IPR021251">
    <property type="entry name" value="DUF2793"/>
</dbReference>
<dbReference type="EMBL" id="FXXQ01000008">
    <property type="protein sequence ID" value="SMX24444.1"/>
    <property type="molecule type" value="Genomic_DNA"/>
</dbReference>
<dbReference type="OrthoDB" id="564699at2"/>
<dbReference type="AlphaFoldDB" id="A0A238J3G3"/>
<accession>A0A238J3G3</accession>
<dbReference type="Pfam" id="PF10983">
    <property type="entry name" value="DUF2793"/>
    <property type="match status" value="1"/>
</dbReference>
<keyword evidence="2" id="KW-1185">Reference proteome</keyword>